<feature type="chain" id="PRO_5012538470" evidence="6">
    <location>
        <begin position="19"/>
        <end position="258"/>
    </location>
</feature>
<evidence type="ECO:0000256" key="6">
    <source>
        <dbReference type="SAM" id="SignalP"/>
    </source>
</evidence>
<dbReference type="InterPro" id="IPR001314">
    <property type="entry name" value="Peptidase_S1A"/>
</dbReference>
<dbReference type="InterPro" id="IPR043504">
    <property type="entry name" value="Peptidase_S1_PA_chymotrypsin"/>
</dbReference>
<dbReference type="VEuPathDB" id="HostDB:ENSCPOG00000034196"/>
<dbReference type="Pfam" id="PF00089">
    <property type="entry name" value="Trypsin"/>
    <property type="match status" value="1"/>
</dbReference>
<dbReference type="PROSITE" id="PS50240">
    <property type="entry name" value="TRYPSIN_DOM"/>
    <property type="match status" value="1"/>
</dbReference>
<name>A0A286XMS5_CAVPO</name>
<keyword evidence="2 5" id="KW-0378">Hydrolase</keyword>
<dbReference type="GO" id="GO:0005737">
    <property type="term" value="C:cytoplasm"/>
    <property type="evidence" value="ECO:0007669"/>
    <property type="project" value="TreeGrafter"/>
</dbReference>
<evidence type="ECO:0000256" key="1">
    <source>
        <dbReference type="ARBA" id="ARBA00022670"/>
    </source>
</evidence>
<dbReference type="GO" id="GO:0004252">
    <property type="term" value="F:serine-type endopeptidase activity"/>
    <property type="evidence" value="ECO:0007669"/>
    <property type="project" value="InterPro"/>
</dbReference>
<gene>
    <name evidence="8" type="primary">LOC100733619</name>
</gene>
<dbReference type="CDD" id="cd00190">
    <property type="entry name" value="Tryp_SPc"/>
    <property type="match status" value="1"/>
</dbReference>
<dbReference type="InterPro" id="IPR033116">
    <property type="entry name" value="TRYPSIN_SER"/>
</dbReference>
<keyword evidence="1 5" id="KW-0645">Protease</keyword>
<dbReference type="PANTHER" id="PTHR24271">
    <property type="entry name" value="KALLIKREIN-RELATED"/>
    <property type="match status" value="1"/>
</dbReference>
<dbReference type="PROSITE" id="PS00134">
    <property type="entry name" value="TRYPSIN_HIS"/>
    <property type="match status" value="1"/>
</dbReference>
<keyword evidence="4" id="KW-1015">Disulfide bond</keyword>
<evidence type="ECO:0000256" key="3">
    <source>
        <dbReference type="ARBA" id="ARBA00022825"/>
    </source>
</evidence>
<dbReference type="FunFam" id="2.40.10.10:FF:000005">
    <property type="entry name" value="Serine protease 37"/>
    <property type="match status" value="1"/>
</dbReference>
<dbReference type="InterPro" id="IPR001254">
    <property type="entry name" value="Trypsin_dom"/>
</dbReference>
<dbReference type="Ensembl" id="ENSCPOT00000046507.1">
    <property type="protein sequence ID" value="ENSCPOP00000026796.1"/>
    <property type="gene ID" value="ENSCPOG00000034196.1"/>
</dbReference>
<evidence type="ECO:0000256" key="2">
    <source>
        <dbReference type="ARBA" id="ARBA00022801"/>
    </source>
</evidence>
<dbReference type="GeneTree" id="ENSGT01030000234551"/>
<dbReference type="OMA" id="NSIRCNR"/>
<sequence length="258" mass="29314">MQPLLLLLAFSLLPEATAGQVIGGQEARPHSLPYMAFLQVENPEDLSSCEGFLVREGFVMTAGHCWGRAKNVTLGAHNIQKKRTQQQTSVFRAIHHPRYNGKNALNDIMLLQLRNSIRCNRFMRPVALSNTGQKPRPGALCTVAGWGWINLHEWLDTLQEAQHDQKCHRRFPSYHSWTQICVGDPRQKKAAFKGDSGGPLIYNNVARSIISYGDNENRTVPQVFTRITSYLSWIKRIMRGFKQQDHHPLPTVTDIFTL</sequence>
<dbReference type="GO" id="GO:0006508">
    <property type="term" value="P:proteolysis"/>
    <property type="evidence" value="ECO:0007669"/>
    <property type="project" value="UniProtKB-KW"/>
</dbReference>
<reference evidence="9" key="1">
    <citation type="journal article" date="2011" name="Nature">
        <title>A high-resolution map of human evolutionary constraint using 29 mammals.</title>
        <authorList>
            <person name="Lindblad-Toh K."/>
            <person name="Garber M."/>
            <person name="Zuk O."/>
            <person name="Lin M.F."/>
            <person name="Parker B.J."/>
            <person name="Washietl S."/>
            <person name="Kheradpour P."/>
            <person name="Ernst J."/>
            <person name="Jordan G."/>
            <person name="Mauceli E."/>
            <person name="Ward L.D."/>
            <person name="Lowe C.B."/>
            <person name="Holloway A.K."/>
            <person name="Clamp M."/>
            <person name="Gnerre S."/>
            <person name="Alfoldi J."/>
            <person name="Beal K."/>
            <person name="Chang J."/>
            <person name="Clawson H."/>
            <person name="Cuff J."/>
            <person name="Di Palma F."/>
            <person name="Fitzgerald S."/>
            <person name="Flicek P."/>
            <person name="Guttman M."/>
            <person name="Hubisz M.J."/>
            <person name="Jaffe D.B."/>
            <person name="Jungreis I."/>
            <person name="Kent W.J."/>
            <person name="Kostka D."/>
            <person name="Lara M."/>
            <person name="Martins A.L."/>
            <person name="Massingham T."/>
            <person name="Moltke I."/>
            <person name="Raney B.J."/>
            <person name="Rasmussen M.D."/>
            <person name="Robinson J."/>
            <person name="Stark A."/>
            <person name="Vilella A.J."/>
            <person name="Wen J."/>
            <person name="Xie X."/>
            <person name="Zody M.C."/>
            <person name="Baldwin J."/>
            <person name="Bloom T."/>
            <person name="Chin C.W."/>
            <person name="Heiman D."/>
            <person name="Nicol R."/>
            <person name="Nusbaum C."/>
            <person name="Young S."/>
            <person name="Wilkinson J."/>
            <person name="Worley K.C."/>
            <person name="Kovar C.L."/>
            <person name="Muzny D.M."/>
            <person name="Gibbs R.A."/>
            <person name="Cree A."/>
            <person name="Dihn H.H."/>
            <person name="Fowler G."/>
            <person name="Jhangiani S."/>
            <person name="Joshi V."/>
            <person name="Lee S."/>
            <person name="Lewis L.R."/>
            <person name="Nazareth L.V."/>
            <person name="Okwuonu G."/>
            <person name="Santibanez J."/>
            <person name="Warren W.C."/>
            <person name="Mardis E.R."/>
            <person name="Weinstock G.M."/>
            <person name="Wilson R.K."/>
            <person name="Delehaunty K."/>
            <person name="Dooling D."/>
            <person name="Fronik C."/>
            <person name="Fulton L."/>
            <person name="Fulton B."/>
            <person name="Graves T."/>
            <person name="Minx P."/>
            <person name="Sodergren E."/>
            <person name="Birney E."/>
            <person name="Margulies E.H."/>
            <person name="Herrero J."/>
            <person name="Green E.D."/>
            <person name="Haussler D."/>
            <person name="Siepel A."/>
            <person name="Goldman N."/>
            <person name="Pollard K.S."/>
            <person name="Pedersen J.S."/>
            <person name="Lander E.S."/>
            <person name="Kellis M."/>
        </authorList>
    </citation>
    <scope>NUCLEOTIDE SEQUENCE [LARGE SCALE GENOMIC DNA]</scope>
    <source>
        <strain evidence="9">2N</strain>
    </source>
</reference>
<dbReference type="SUPFAM" id="SSF50494">
    <property type="entry name" value="Trypsin-like serine proteases"/>
    <property type="match status" value="1"/>
</dbReference>
<feature type="domain" description="Peptidase S1" evidence="7">
    <location>
        <begin position="21"/>
        <end position="239"/>
    </location>
</feature>
<keyword evidence="9" id="KW-1185">Reference proteome</keyword>
<evidence type="ECO:0000259" key="7">
    <source>
        <dbReference type="PROSITE" id="PS50240"/>
    </source>
</evidence>
<dbReference type="PROSITE" id="PS00135">
    <property type="entry name" value="TRYPSIN_SER"/>
    <property type="match status" value="1"/>
</dbReference>
<keyword evidence="6" id="KW-0732">Signal</keyword>
<dbReference type="AlphaFoldDB" id="A0A286XMS5"/>
<dbReference type="SMART" id="SM00020">
    <property type="entry name" value="Tryp_SPc"/>
    <property type="match status" value="1"/>
</dbReference>
<dbReference type="Proteomes" id="UP000005447">
    <property type="component" value="Unassembled WGS sequence"/>
</dbReference>
<reference evidence="8" key="2">
    <citation type="submission" date="2025-08" db="UniProtKB">
        <authorList>
            <consortium name="Ensembl"/>
        </authorList>
    </citation>
    <scope>IDENTIFICATION</scope>
    <source>
        <strain evidence="8">2N</strain>
    </source>
</reference>
<accession>A0A286XMS5</accession>
<dbReference type="InterPro" id="IPR009003">
    <property type="entry name" value="Peptidase_S1_PA"/>
</dbReference>
<dbReference type="PRINTS" id="PR00722">
    <property type="entry name" value="CHYMOTRYPSIN"/>
</dbReference>
<dbReference type="InParanoid" id="A0A286XMS5"/>
<reference evidence="8" key="3">
    <citation type="submission" date="2025-09" db="UniProtKB">
        <authorList>
            <consortium name="Ensembl"/>
        </authorList>
    </citation>
    <scope>IDENTIFICATION</scope>
    <source>
        <strain evidence="8">2N</strain>
    </source>
</reference>
<evidence type="ECO:0000313" key="8">
    <source>
        <dbReference type="Ensembl" id="ENSCPOP00000026796.1"/>
    </source>
</evidence>
<feature type="signal peptide" evidence="6">
    <location>
        <begin position="1"/>
        <end position="18"/>
    </location>
</feature>
<organism evidence="8 9">
    <name type="scientific">Cavia porcellus</name>
    <name type="common">Guinea pig</name>
    <dbReference type="NCBI Taxonomy" id="10141"/>
    <lineage>
        <taxon>Eukaryota</taxon>
        <taxon>Metazoa</taxon>
        <taxon>Chordata</taxon>
        <taxon>Craniata</taxon>
        <taxon>Vertebrata</taxon>
        <taxon>Euteleostomi</taxon>
        <taxon>Mammalia</taxon>
        <taxon>Eutheria</taxon>
        <taxon>Euarchontoglires</taxon>
        <taxon>Glires</taxon>
        <taxon>Rodentia</taxon>
        <taxon>Hystricomorpha</taxon>
        <taxon>Caviidae</taxon>
        <taxon>Cavia</taxon>
    </lineage>
</organism>
<evidence type="ECO:0000256" key="5">
    <source>
        <dbReference type="RuleBase" id="RU363034"/>
    </source>
</evidence>
<keyword evidence="3 5" id="KW-0720">Serine protease</keyword>
<dbReference type="PANTHER" id="PTHR24271:SF13">
    <property type="entry name" value="CATHEPSIN G"/>
    <property type="match status" value="1"/>
</dbReference>
<dbReference type="InterPro" id="IPR018114">
    <property type="entry name" value="TRYPSIN_HIS"/>
</dbReference>
<evidence type="ECO:0000313" key="9">
    <source>
        <dbReference type="Proteomes" id="UP000005447"/>
    </source>
</evidence>
<proteinExistence type="predicted"/>
<dbReference type="STRING" id="10141.ENSCPOP00000026796"/>
<protein>
    <submittedName>
        <fullName evidence="8">Cathepsin G</fullName>
    </submittedName>
</protein>
<dbReference type="EMBL" id="AAKN02019108">
    <property type="status" value="NOT_ANNOTATED_CDS"/>
    <property type="molecule type" value="Genomic_DNA"/>
</dbReference>
<evidence type="ECO:0000256" key="4">
    <source>
        <dbReference type="ARBA" id="ARBA00023157"/>
    </source>
</evidence>
<dbReference type="Gene3D" id="2.40.10.10">
    <property type="entry name" value="Trypsin-like serine proteases"/>
    <property type="match status" value="2"/>
</dbReference>